<evidence type="ECO:0000256" key="1">
    <source>
        <dbReference type="SAM" id="Coils"/>
    </source>
</evidence>
<reference evidence="2" key="1">
    <citation type="journal article" date="2020" name="mSystems">
        <title>Genome- and Community-Level Interaction Insights into Carbon Utilization and Element Cycling Functions of Hydrothermarchaeota in Hydrothermal Sediment.</title>
        <authorList>
            <person name="Zhou Z."/>
            <person name="Liu Y."/>
            <person name="Xu W."/>
            <person name="Pan J."/>
            <person name="Luo Z.H."/>
            <person name="Li M."/>
        </authorList>
    </citation>
    <scope>NUCLEOTIDE SEQUENCE [LARGE SCALE GENOMIC DNA]</scope>
    <source>
        <strain evidence="2">SpSt-26</strain>
    </source>
</reference>
<feature type="coiled-coil region" evidence="1">
    <location>
        <begin position="87"/>
        <end position="144"/>
    </location>
</feature>
<accession>A0A7J2TIX8</accession>
<organism evidence="2">
    <name type="scientific">Archaeoglobus fulgidus</name>
    <dbReference type="NCBI Taxonomy" id="2234"/>
    <lineage>
        <taxon>Archaea</taxon>
        <taxon>Methanobacteriati</taxon>
        <taxon>Methanobacteriota</taxon>
        <taxon>Archaeoglobi</taxon>
        <taxon>Archaeoglobales</taxon>
        <taxon>Archaeoglobaceae</taxon>
        <taxon>Archaeoglobus</taxon>
    </lineage>
</organism>
<feature type="coiled-coil region" evidence="1">
    <location>
        <begin position="18"/>
        <end position="45"/>
    </location>
</feature>
<gene>
    <name evidence="2" type="ORF">ENP88_03170</name>
</gene>
<dbReference type="AlphaFoldDB" id="A0A7J2TIX8"/>
<sequence length="244" mass="28124">MADIDQAAIDEILAKAAEDTEEGRLEKLEREVEALKGSIKRLLLDIRETMNKLENPFVNLQSLAEGNIVPQSPPQIQIVPAKIPEMGKECEAEKEIEERKVEKEEMKVGEGDFKMDVPVQSSKMEEIREKMPEKLEKLEKFESETKVGKARTGKMDLITLFKLMEWVQSVIYRHSYDSFKLLLDIFSLTGYISDETRDLILKLAELAKLDGREIFVDLYRLHKIMNPNDRSLDSDLLALLLEKR</sequence>
<comment type="caution">
    <text evidence="2">The sequence shown here is derived from an EMBL/GenBank/DDBJ whole genome shotgun (WGS) entry which is preliminary data.</text>
</comment>
<protein>
    <recommendedName>
        <fullName evidence="3">Archaeal flagella protein FlaD/E domain-containing protein</fullName>
    </recommendedName>
</protein>
<dbReference type="EMBL" id="DSLA01000050">
    <property type="protein sequence ID" value="HEH35156.1"/>
    <property type="molecule type" value="Genomic_DNA"/>
</dbReference>
<evidence type="ECO:0008006" key="3">
    <source>
        <dbReference type="Google" id="ProtNLM"/>
    </source>
</evidence>
<name>A0A7J2TIX8_ARCFL</name>
<keyword evidence="1" id="KW-0175">Coiled coil</keyword>
<evidence type="ECO:0000313" key="2">
    <source>
        <dbReference type="EMBL" id="HEH35156.1"/>
    </source>
</evidence>
<proteinExistence type="predicted"/>